<proteinExistence type="predicted"/>
<keyword evidence="2" id="KW-1185">Reference proteome</keyword>
<dbReference type="EMBL" id="JBIAMX010000028">
    <property type="protein sequence ID" value="MFF0546864.1"/>
    <property type="molecule type" value="Genomic_DNA"/>
</dbReference>
<accession>A0ABW6PWQ4</accession>
<dbReference type="Proteomes" id="UP001601444">
    <property type="component" value="Unassembled WGS sequence"/>
</dbReference>
<organism evidence="1 2">
    <name type="scientific">Nocardia thailandica</name>
    <dbReference type="NCBI Taxonomy" id="257275"/>
    <lineage>
        <taxon>Bacteria</taxon>
        <taxon>Bacillati</taxon>
        <taxon>Actinomycetota</taxon>
        <taxon>Actinomycetes</taxon>
        <taxon>Mycobacteriales</taxon>
        <taxon>Nocardiaceae</taxon>
        <taxon>Nocardia</taxon>
    </lineage>
</organism>
<protein>
    <submittedName>
        <fullName evidence="1">Uncharacterized protein</fullName>
    </submittedName>
</protein>
<name>A0ABW6PWQ4_9NOCA</name>
<evidence type="ECO:0000313" key="2">
    <source>
        <dbReference type="Proteomes" id="UP001601444"/>
    </source>
</evidence>
<comment type="caution">
    <text evidence="1">The sequence shown here is derived from an EMBL/GenBank/DDBJ whole genome shotgun (WGS) entry which is preliminary data.</text>
</comment>
<sequence>MSHETCSRPRLFQLHRDVDVTGVSGTGVVADGVIWPDGTVSMRWRGEVRTTTEAACVAHIQTIHGHDGATRVVLADDTEGGR</sequence>
<gene>
    <name evidence="1" type="ORF">ACFYTF_28910</name>
</gene>
<dbReference type="RefSeq" id="WP_387703049.1">
    <property type="nucleotide sequence ID" value="NZ_JBIAMX010000028.1"/>
</dbReference>
<reference evidence="1 2" key="1">
    <citation type="submission" date="2024-10" db="EMBL/GenBank/DDBJ databases">
        <title>The Natural Products Discovery Center: Release of the First 8490 Sequenced Strains for Exploring Actinobacteria Biosynthetic Diversity.</title>
        <authorList>
            <person name="Kalkreuter E."/>
            <person name="Kautsar S.A."/>
            <person name="Yang D."/>
            <person name="Bader C.D."/>
            <person name="Teijaro C.N."/>
            <person name="Fluegel L."/>
            <person name="Davis C.M."/>
            <person name="Simpson J.R."/>
            <person name="Lauterbach L."/>
            <person name="Steele A.D."/>
            <person name="Gui C."/>
            <person name="Meng S."/>
            <person name="Li G."/>
            <person name="Viehrig K."/>
            <person name="Ye F."/>
            <person name="Su P."/>
            <person name="Kiefer A.F."/>
            <person name="Nichols A."/>
            <person name="Cepeda A.J."/>
            <person name="Yan W."/>
            <person name="Fan B."/>
            <person name="Jiang Y."/>
            <person name="Adhikari A."/>
            <person name="Zheng C.-J."/>
            <person name="Schuster L."/>
            <person name="Cowan T.M."/>
            <person name="Smanski M.J."/>
            <person name="Chevrette M.G."/>
            <person name="De Carvalho L.P.S."/>
            <person name="Shen B."/>
        </authorList>
    </citation>
    <scope>NUCLEOTIDE SEQUENCE [LARGE SCALE GENOMIC DNA]</scope>
    <source>
        <strain evidence="1 2">NPDC004045</strain>
    </source>
</reference>
<evidence type="ECO:0000313" key="1">
    <source>
        <dbReference type="EMBL" id="MFF0546864.1"/>
    </source>
</evidence>